<accession>A0A974SHM9</accession>
<dbReference type="SUPFAM" id="SSF54637">
    <property type="entry name" value="Thioesterase/thiol ester dehydrase-isomerase"/>
    <property type="match status" value="1"/>
</dbReference>
<keyword evidence="2" id="KW-0378">Hydrolase</keyword>
<dbReference type="Proteomes" id="UP000596427">
    <property type="component" value="Chromosome"/>
</dbReference>
<dbReference type="GO" id="GO:0047617">
    <property type="term" value="F:fatty acyl-CoA hydrolase activity"/>
    <property type="evidence" value="ECO:0007669"/>
    <property type="project" value="TreeGrafter"/>
</dbReference>
<evidence type="ECO:0000256" key="1">
    <source>
        <dbReference type="ARBA" id="ARBA00005953"/>
    </source>
</evidence>
<name>A0A974SHM9_9HYPH</name>
<protein>
    <submittedName>
        <fullName evidence="3">Acyl-CoA thioesterase</fullName>
    </submittedName>
</protein>
<sequence>MSGQAQGSGGREAPVLIEGFSHVLPITTRWADVDVYGHVNNVVYYSYFDTVVNEQLVSAGALDPQTSPVIGLVVETRCTYFRSLTYPAPVRAGMRVTKLGSSSVRYEIALFQGEDPRAAAQGHFVHVYVDRATQKPVPIPDAVRALLETLVV</sequence>
<dbReference type="Pfam" id="PF13279">
    <property type="entry name" value="4HBT_2"/>
    <property type="match status" value="1"/>
</dbReference>
<dbReference type="InterPro" id="IPR050563">
    <property type="entry name" value="4-hydroxybenzoyl-CoA_TE"/>
</dbReference>
<dbReference type="KEGG" id="xdi:EZH22_26615"/>
<proteinExistence type="inferred from homology"/>
<gene>
    <name evidence="3" type="ORF">EZH22_26615</name>
</gene>
<dbReference type="InterPro" id="IPR029069">
    <property type="entry name" value="HotDog_dom_sf"/>
</dbReference>
<dbReference type="PANTHER" id="PTHR31793">
    <property type="entry name" value="4-HYDROXYBENZOYL-COA THIOESTERASE FAMILY MEMBER"/>
    <property type="match status" value="1"/>
</dbReference>
<dbReference type="RefSeq" id="WP_231711166.1">
    <property type="nucleotide sequence ID" value="NZ_CP063362.1"/>
</dbReference>
<evidence type="ECO:0000313" key="3">
    <source>
        <dbReference type="EMBL" id="QRG06476.1"/>
    </source>
</evidence>
<dbReference type="EMBL" id="CP063362">
    <property type="protein sequence ID" value="QRG06476.1"/>
    <property type="molecule type" value="Genomic_DNA"/>
</dbReference>
<organism evidence="3 4">
    <name type="scientific">Xanthobacter dioxanivorans</name>
    <dbReference type="NCBI Taxonomy" id="2528964"/>
    <lineage>
        <taxon>Bacteria</taxon>
        <taxon>Pseudomonadati</taxon>
        <taxon>Pseudomonadota</taxon>
        <taxon>Alphaproteobacteria</taxon>
        <taxon>Hyphomicrobiales</taxon>
        <taxon>Xanthobacteraceae</taxon>
        <taxon>Xanthobacter</taxon>
    </lineage>
</organism>
<evidence type="ECO:0000313" key="4">
    <source>
        <dbReference type="Proteomes" id="UP000596427"/>
    </source>
</evidence>
<comment type="similarity">
    <text evidence="1">Belongs to the 4-hydroxybenzoyl-CoA thioesterase family.</text>
</comment>
<reference evidence="3 4" key="1">
    <citation type="submission" date="2020-10" db="EMBL/GenBank/DDBJ databases">
        <title>Degradation of 1,4-Dioxane by Xanthobacter sp. YN2, via a Novel Group-2 Soluble Di-Iron Monooxygenase.</title>
        <authorList>
            <person name="Ma F."/>
            <person name="Wang Y."/>
            <person name="Yang J."/>
            <person name="Guo H."/>
            <person name="Su D."/>
            <person name="Yu L."/>
        </authorList>
    </citation>
    <scope>NUCLEOTIDE SEQUENCE [LARGE SCALE GENOMIC DNA]</scope>
    <source>
        <strain evidence="3 4">YN2</strain>
    </source>
</reference>
<dbReference type="Gene3D" id="3.10.129.10">
    <property type="entry name" value="Hotdog Thioesterase"/>
    <property type="match status" value="1"/>
</dbReference>
<dbReference type="CDD" id="cd00586">
    <property type="entry name" value="4HBT"/>
    <property type="match status" value="1"/>
</dbReference>
<dbReference type="PANTHER" id="PTHR31793:SF27">
    <property type="entry name" value="NOVEL THIOESTERASE SUPERFAMILY DOMAIN AND SAPOSIN A-TYPE DOMAIN CONTAINING PROTEIN (0610012H03RIK)"/>
    <property type="match status" value="1"/>
</dbReference>
<keyword evidence="4" id="KW-1185">Reference proteome</keyword>
<dbReference type="AlphaFoldDB" id="A0A974SHM9"/>
<evidence type="ECO:0000256" key="2">
    <source>
        <dbReference type="ARBA" id="ARBA00022801"/>
    </source>
</evidence>